<dbReference type="Proteomes" id="UP001345013">
    <property type="component" value="Unassembled WGS sequence"/>
</dbReference>
<protein>
    <submittedName>
        <fullName evidence="1">Uncharacterized protein</fullName>
    </submittedName>
</protein>
<evidence type="ECO:0000313" key="2">
    <source>
        <dbReference type="Proteomes" id="UP001345013"/>
    </source>
</evidence>
<name>A0ABR0K1H2_9EURO</name>
<accession>A0ABR0K1H2</accession>
<keyword evidence="2" id="KW-1185">Reference proteome</keyword>
<organism evidence="1 2">
    <name type="scientific">Lithohypha guttulata</name>
    <dbReference type="NCBI Taxonomy" id="1690604"/>
    <lineage>
        <taxon>Eukaryota</taxon>
        <taxon>Fungi</taxon>
        <taxon>Dikarya</taxon>
        <taxon>Ascomycota</taxon>
        <taxon>Pezizomycotina</taxon>
        <taxon>Eurotiomycetes</taxon>
        <taxon>Chaetothyriomycetidae</taxon>
        <taxon>Chaetothyriales</taxon>
        <taxon>Trichomeriaceae</taxon>
        <taxon>Lithohypha</taxon>
    </lineage>
</organism>
<dbReference type="EMBL" id="JAVRRG010000152">
    <property type="protein sequence ID" value="KAK5080306.1"/>
    <property type="molecule type" value="Genomic_DNA"/>
</dbReference>
<sequence length="242" mass="26885">MAELPPLRLKAPSGGIYLPLRRIESMTQDEIQSLAFSPDIQPLVEKNGNLVSFGFDDIPLALIRAASPIIDMAFANLAPGERRKQIILPTNDTIAYAELFHVLELSLKARRPLKVATMHDHPIMAYRRIRIAAINLAMSTIADDLEVRTNGMLNPDLRTSTLKIPAADAEAVFNLYASTDALRIAVVGAVGRGLSCRRIGKVHFGQIKQLMKENTGIKDEVMAAKRKWDDKWEAGEDVYVRQ</sequence>
<reference evidence="1 2" key="1">
    <citation type="submission" date="2023-08" db="EMBL/GenBank/DDBJ databases">
        <title>Black Yeasts Isolated from many extreme environments.</title>
        <authorList>
            <person name="Coleine C."/>
            <person name="Stajich J.E."/>
            <person name="Selbmann L."/>
        </authorList>
    </citation>
    <scope>NUCLEOTIDE SEQUENCE [LARGE SCALE GENOMIC DNA]</scope>
    <source>
        <strain evidence="1 2">CCFEE 5885</strain>
    </source>
</reference>
<proteinExistence type="predicted"/>
<comment type="caution">
    <text evidence="1">The sequence shown here is derived from an EMBL/GenBank/DDBJ whole genome shotgun (WGS) entry which is preliminary data.</text>
</comment>
<evidence type="ECO:0000313" key="1">
    <source>
        <dbReference type="EMBL" id="KAK5080306.1"/>
    </source>
</evidence>
<gene>
    <name evidence="1" type="ORF">LTR24_008587</name>
</gene>